<gene>
    <name evidence="1" type="ORF">RPERSI_LOCUS29571</name>
</gene>
<reference evidence="1" key="1">
    <citation type="submission" date="2021-06" db="EMBL/GenBank/DDBJ databases">
        <authorList>
            <person name="Kallberg Y."/>
            <person name="Tangrot J."/>
            <person name="Rosling A."/>
        </authorList>
    </citation>
    <scope>NUCLEOTIDE SEQUENCE</scope>
    <source>
        <strain evidence="1">MA461A</strain>
    </source>
</reference>
<evidence type="ECO:0000313" key="1">
    <source>
        <dbReference type="EMBL" id="CAG8835495.1"/>
    </source>
</evidence>
<comment type="caution">
    <text evidence="1">The sequence shown here is derived from an EMBL/GenBank/DDBJ whole genome shotgun (WGS) entry which is preliminary data.</text>
</comment>
<accession>A0ACA9SG09</accession>
<protein>
    <submittedName>
        <fullName evidence="1">6593_t:CDS:1</fullName>
    </submittedName>
</protein>
<feature type="non-terminal residue" evidence="1">
    <location>
        <position position="100"/>
    </location>
</feature>
<name>A0ACA9SG09_9GLOM</name>
<evidence type="ECO:0000313" key="2">
    <source>
        <dbReference type="Proteomes" id="UP000789920"/>
    </source>
</evidence>
<feature type="non-terminal residue" evidence="1">
    <location>
        <position position="1"/>
    </location>
</feature>
<dbReference type="EMBL" id="CAJVQC010112057">
    <property type="protein sequence ID" value="CAG8835495.1"/>
    <property type="molecule type" value="Genomic_DNA"/>
</dbReference>
<dbReference type="Proteomes" id="UP000789920">
    <property type="component" value="Unassembled WGS sequence"/>
</dbReference>
<sequence>DIRWPNIIRHYDEYQRFILIDFDYATYSPSDEPLYEFSESNHAPEMLDKGHNFKVDIWGVKNLISSCNIIGVPPELSSFSTDLCKSNPNERPFTSVALDR</sequence>
<organism evidence="1 2">
    <name type="scientific">Racocetra persica</name>
    <dbReference type="NCBI Taxonomy" id="160502"/>
    <lineage>
        <taxon>Eukaryota</taxon>
        <taxon>Fungi</taxon>
        <taxon>Fungi incertae sedis</taxon>
        <taxon>Mucoromycota</taxon>
        <taxon>Glomeromycotina</taxon>
        <taxon>Glomeromycetes</taxon>
        <taxon>Diversisporales</taxon>
        <taxon>Gigasporaceae</taxon>
        <taxon>Racocetra</taxon>
    </lineage>
</organism>
<proteinExistence type="predicted"/>
<keyword evidence="2" id="KW-1185">Reference proteome</keyword>